<keyword evidence="1" id="KW-0732">Signal</keyword>
<evidence type="ECO:0000256" key="1">
    <source>
        <dbReference type="SAM" id="SignalP"/>
    </source>
</evidence>
<dbReference type="Pfam" id="PF03891">
    <property type="entry name" value="DUF333"/>
    <property type="match status" value="1"/>
</dbReference>
<dbReference type="RefSeq" id="WP_252848762.1">
    <property type="nucleotide sequence ID" value="NZ_BAPW01000012.1"/>
</dbReference>
<proteinExistence type="predicted"/>
<reference evidence="2 3" key="1">
    <citation type="submission" date="2022-06" db="EMBL/GenBank/DDBJ databases">
        <title>Whole-genome of Asaia lannensis strain LMG 27011T.</title>
        <authorList>
            <person name="Sombolestani A."/>
        </authorList>
    </citation>
    <scope>NUCLEOTIDE SEQUENCE [LARGE SCALE GENOMIC DNA]</scope>
    <source>
        <strain evidence="2 3">NBRC 102526</strain>
    </source>
</reference>
<dbReference type="PANTHER" id="PTHR38008">
    <property type="entry name" value="HEMOLYSIN-RELATED"/>
    <property type="match status" value="1"/>
</dbReference>
<comment type="caution">
    <text evidence="2">The sequence shown here is derived from an EMBL/GenBank/DDBJ whole genome shotgun (WGS) entry which is preliminary data.</text>
</comment>
<feature type="signal peptide" evidence="1">
    <location>
        <begin position="1"/>
        <end position="21"/>
    </location>
</feature>
<accession>A0ABT1CGJ2</accession>
<gene>
    <name evidence="2" type="ORF">NF685_04610</name>
</gene>
<sequence length="87" mass="9655">MKFWRTALALAPVMTMGSLLTGCGADHAPRHRAMLANPASVYCEKQGGKLEIRHEKDGDVGYCHLAYGRVVEEWVLYRAAHKKDAAK</sequence>
<dbReference type="PROSITE" id="PS51257">
    <property type="entry name" value="PROKAR_LIPOPROTEIN"/>
    <property type="match status" value="1"/>
</dbReference>
<dbReference type="InterPro" id="IPR005590">
    <property type="entry name" value="DUF333"/>
</dbReference>
<feature type="chain" id="PRO_5046624409" evidence="1">
    <location>
        <begin position="22"/>
        <end position="87"/>
    </location>
</feature>
<keyword evidence="3" id="KW-1185">Reference proteome</keyword>
<name>A0ABT1CGJ2_9PROT</name>
<evidence type="ECO:0000313" key="3">
    <source>
        <dbReference type="Proteomes" id="UP001523401"/>
    </source>
</evidence>
<protein>
    <submittedName>
        <fullName evidence="2">DUF333 domain-containing protein</fullName>
    </submittedName>
</protein>
<organism evidence="2 3">
    <name type="scientific">Asaia lannensis NBRC 102526</name>
    <dbReference type="NCBI Taxonomy" id="1307926"/>
    <lineage>
        <taxon>Bacteria</taxon>
        <taxon>Pseudomonadati</taxon>
        <taxon>Pseudomonadota</taxon>
        <taxon>Alphaproteobacteria</taxon>
        <taxon>Acetobacterales</taxon>
        <taxon>Acetobacteraceae</taxon>
        <taxon>Asaia</taxon>
    </lineage>
</organism>
<evidence type="ECO:0000313" key="2">
    <source>
        <dbReference type="EMBL" id="MCO6159313.1"/>
    </source>
</evidence>
<dbReference type="Proteomes" id="UP001523401">
    <property type="component" value="Unassembled WGS sequence"/>
</dbReference>
<dbReference type="PANTHER" id="PTHR38008:SF2">
    <property type="entry name" value="HEMOLYSIN"/>
    <property type="match status" value="1"/>
</dbReference>
<dbReference type="EMBL" id="JAMXQU010000002">
    <property type="protein sequence ID" value="MCO6159313.1"/>
    <property type="molecule type" value="Genomic_DNA"/>
</dbReference>